<feature type="compositionally biased region" description="Polar residues" evidence="1">
    <location>
        <begin position="95"/>
        <end position="106"/>
    </location>
</feature>
<sequence length="120" mass="13231">MDQSKPGAVSRAEKGPVSEVVEKNLHLKFDGITDSNTGRLFQSDDPLYAKPSNEEDANEKAAKKQAGRAHRAADYAAKKRKTSVKYIDKKRTSIAKRSNGGQNATGEKSHYRQKKQKAAN</sequence>
<evidence type="ECO:0000313" key="3">
    <source>
        <dbReference type="Proteomes" id="UP000704712"/>
    </source>
</evidence>
<dbReference type="AlphaFoldDB" id="A0A8S9UIH6"/>
<feature type="region of interest" description="Disordered" evidence="1">
    <location>
        <begin position="31"/>
        <end position="120"/>
    </location>
</feature>
<comment type="caution">
    <text evidence="2">The sequence shown here is derived from an EMBL/GenBank/DDBJ whole genome shotgun (WGS) entry which is preliminary data.</text>
</comment>
<feature type="compositionally biased region" description="Basic residues" evidence="1">
    <location>
        <begin position="111"/>
        <end position="120"/>
    </location>
</feature>
<name>A0A8S9UIH6_PHYIN</name>
<reference evidence="2" key="1">
    <citation type="submission" date="2020-03" db="EMBL/GenBank/DDBJ databases">
        <title>Hybrid Assembly of Korean Phytophthora infestans isolates.</title>
        <authorList>
            <person name="Prokchorchik M."/>
            <person name="Lee Y."/>
            <person name="Seo J."/>
            <person name="Cho J.-H."/>
            <person name="Park Y.-E."/>
            <person name="Jang D.-C."/>
            <person name="Im J.-S."/>
            <person name="Choi J.-G."/>
            <person name="Park H.-J."/>
            <person name="Lee G.-B."/>
            <person name="Lee Y.-G."/>
            <person name="Hong S.-Y."/>
            <person name="Cho K."/>
            <person name="Sohn K.H."/>
        </authorList>
    </citation>
    <scope>NUCLEOTIDE SEQUENCE</scope>
    <source>
        <strain evidence="2">KR_2_A2</strain>
    </source>
</reference>
<accession>A0A8S9UIH6</accession>
<protein>
    <submittedName>
        <fullName evidence="2">Uncharacterized protein</fullName>
    </submittedName>
</protein>
<gene>
    <name evidence="2" type="ORF">GN958_ATG11810</name>
</gene>
<organism evidence="2 3">
    <name type="scientific">Phytophthora infestans</name>
    <name type="common">Potato late blight agent</name>
    <name type="synonym">Botrytis infestans</name>
    <dbReference type="NCBI Taxonomy" id="4787"/>
    <lineage>
        <taxon>Eukaryota</taxon>
        <taxon>Sar</taxon>
        <taxon>Stramenopiles</taxon>
        <taxon>Oomycota</taxon>
        <taxon>Peronosporomycetes</taxon>
        <taxon>Peronosporales</taxon>
        <taxon>Peronosporaceae</taxon>
        <taxon>Phytophthora</taxon>
    </lineage>
</organism>
<dbReference type="EMBL" id="JAACNO010001605">
    <property type="protein sequence ID" value="KAF4138999.1"/>
    <property type="molecule type" value="Genomic_DNA"/>
</dbReference>
<evidence type="ECO:0000256" key="1">
    <source>
        <dbReference type="SAM" id="MobiDB-lite"/>
    </source>
</evidence>
<proteinExistence type="predicted"/>
<evidence type="ECO:0000313" key="2">
    <source>
        <dbReference type="EMBL" id="KAF4138999.1"/>
    </source>
</evidence>
<dbReference type="Proteomes" id="UP000704712">
    <property type="component" value="Unassembled WGS sequence"/>
</dbReference>